<dbReference type="InterPro" id="IPR037151">
    <property type="entry name" value="AlkB-like_sf"/>
</dbReference>
<reference evidence="2 3" key="1">
    <citation type="journal article" date="2023" name="Elife">
        <title>Identification of key yeast species and microbe-microbe interactions impacting larval growth of Drosophila in the wild.</title>
        <authorList>
            <person name="Mure A."/>
            <person name="Sugiura Y."/>
            <person name="Maeda R."/>
            <person name="Honda K."/>
            <person name="Sakurai N."/>
            <person name="Takahashi Y."/>
            <person name="Watada M."/>
            <person name="Katoh T."/>
            <person name="Gotoh A."/>
            <person name="Gotoh Y."/>
            <person name="Taniguchi I."/>
            <person name="Nakamura K."/>
            <person name="Hayashi T."/>
            <person name="Katayama T."/>
            <person name="Uemura T."/>
            <person name="Hattori Y."/>
        </authorList>
    </citation>
    <scope>NUCLEOTIDE SEQUENCE [LARGE SCALE GENOMIC DNA]</scope>
    <source>
        <strain evidence="2 3">SB-73</strain>
    </source>
</reference>
<dbReference type="GO" id="GO:0051213">
    <property type="term" value="F:dioxygenase activity"/>
    <property type="evidence" value="ECO:0007669"/>
    <property type="project" value="InterPro"/>
</dbReference>
<feature type="domain" description="Fe2OG dioxygenase" evidence="1">
    <location>
        <begin position="195"/>
        <end position="301"/>
    </location>
</feature>
<evidence type="ECO:0000313" key="3">
    <source>
        <dbReference type="Proteomes" id="UP001362899"/>
    </source>
</evidence>
<name>A0AAV5RJQ9_STABA</name>
<proteinExistence type="predicted"/>
<dbReference type="InterPro" id="IPR032854">
    <property type="entry name" value="ALKBH3"/>
</dbReference>
<keyword evidence="3" id="KW-1185">Reference proteome</keyword>
<gene>
    <name evidence="2" type="ORF">DASB73_023690</name>
</gene>
<protein>
    <recommendedName>
        <fullName evidence="1">Fe2OG dioxygenase domain-containing protein</fullName>
    </recommendedName>
</protein>
<dbReference type="GO" id="GO:0006307">
    <property type="term" value="P:DNA alkylation repair"/>
    <property type="evidence" value="ECO:0007669"/>
    <property type="project" value="InterPro"/>
</dbReference>
<dbReference type="PANTHER" id="PTHR31212:SF4">
    <property type="entry name" value="ALPHA-KETOGLUTARATE-DEPENDENT DIOXYGENASE ALKB HOMOLOG 3"/>
    <property type="match status" value="1"/>
</dbReference>
<sequence length="356" mass="40892">MPDMNATDEMIKVILRKFPKLDPEYALDLIVQCDADVNKVLRLLGVSDVSKQRQLTFDGFISKSKGNLKSNSKEKKFAKPGTFTIDLYTPEQVLDAGVHCTMHFDVLEPGLANQLALRLNQDSSEWSASQFYLFDRLVTSQHYTALYTDQGELLNGNLQATYQGRSQKAWPFSSEMAYARDRVQDIVQLYTDNWSCNVVLANKYGSKTDKIDYHSDQLTHLGIKPTIAALSLGCTREFRLKGRNHQRNDPIYSIHVPHNSLLIMHSECQELYKHSVPPMRTITPDPLLNDTRISLTFRMYPSQFESKMLPRCKCNRPMILRTTLPTRTKSGTIYKYIWQCSSHYDGNEGCHETRIY</sequence>
<evidence type="ECO:0000313" key="2">
    <source>
        <dbReference type="EMBL" id="GMM51411.1"/>
    </source>
</evidence>
<comment type="caution">
    <text evidence="2">The sequence shown here is derived from an EMBL/GenBank/DDBJ whole genome shotgun (WGS) entry which is preliminary data.</text>
</comment>
<dbReference type="PANTHER" id="PTHR31212">
    <property type="entry name" value="ALPHA-KETOGLUTARATE-DEPENDENT DIOXYGENASE ALKB HOMOLOG 3"/>
    <property type="match status" value="1"/>
</dbReference>
<accession>A0AAV5RJQ9</accession>
<organism evidence="2 3">
    <name type="scientific">Starmerella bacillaris</name>
    <name type="common">Yeast</name>
    <name type="synonym">Candida zemplinina</name>
    <dbReference type="NCBI Taxonomy" id="1247836"/>
    <lineage>
        <taxon>Eukaryota</taxon>
        <taxon>Fungi</taxon>
        <taxon>Dikarya</taxon>
        <taxon>Ascomycota</taxon>
        <taxon>Saccharomycotina</taxon>
        <taxon>Dipodascomycetes</taxon>
        <taxon>Dipodascales</taxon>
        <taxon>Trichomonascaceae</taxon>
        <taxon>Starmerella</taxon>
    </lineage>
</organism>
<dbReference type="InterPro" id="IPR027450">
    <property type="entry name" value="AlkB-like"/>
</dbReference>
<evidence type="ECO:0000259" key="1">
    <source>
        <dbReference type="PROSITE" id="PS51471"/>
    </source>
</evidence>
<dbReference type="Gene3D" id="2.60.120.590">
    <property type="entry name" value="Alpha-ketoglutarate-dependent dioxygenase AlkB-like"/>
    <property type="match status" value="1"/>
</dbReference>
<dbReference type="InterPro" id="IPR005123">
    <property type="entry name" value="Oxoglu/Fe-dep_dioxygenase_dom"/>
</dbReference>
<dbReference type="Proteomes" id="UP001362899">
    <property type="component" value="Unassembled WGS sequence"/>
</dbReference>
<dbReference type="EMBL" id="BTGC01000005">
    <property type="protein sequence ID" value="GMM51411.1"/>
    <property type="molecule type" value="Genomic_DNA"/>
</dbReference>
<dbReference type="SUPFAM" id="SSF51197">
    <property type="entry name" value="Clavaminate synthase-like"/>
    <property type="match status" value="1"/>
</dbReference>
<dbReference type="AlphaFoldDB" id="A0AAV5RJQ9"/>
<dbReference type="Pfam" id="PF13532">
    <property type="entry name" value="2OG-FeII_Oxy_2"/>
    <property type="match status" value="1"/>
</dbReference>
<dbReference type="PROSITE" id="PS51471">
    <property type="entry name" value="FE2OG_OXY"/>
    <property type="match status" value="1"/>
</dbReference>